<dbReference type="Proteomes" id="UP000326565">
    <property type="component" value="Unassembled WGS sequence"/>
</dbReference>
<organism evidence="3 4">
    <name type="scientific">Aspergillus leporis</name>
    <dbReference type="NCBI Taxonomy" id="41062"/>
    <lineage>
        <taxon>Eukaryota</taxon>
        <taxon>Fungi</taxon>
        <taxon>Dikarya</taxon>
        <taxon>Ascomycota</taxon>
        <taxon>Pezizomycotina</taxon>
        <taxon>Eurotiomycetes</taxon>
        <taxon>Eurotiomycetidae</taxon>
        <taxon>Eurotiales</taxon>
        <taxon>Aspergillaceae</taxon>
        <taxon>Aspergillus</taxon>
        <taxon>Aspergillus subgen. Circumdati</taxon>
    </lineage>
</organism>
<feature type="transmembrane region" description="Helical" evidence="2">
    <location>
        <begin position="132"/>
        <end position="154"/>
    </location>
</feature>
<feature type="transmembrane region" description="Helical" evidence="2">
    <location>
        <begin position="241"/>
        <end position="261"/>
    </location>
</feature>
<feature type="compositionally biased region" description="Basic and acidic residues" evidence="1">
    <location>
        <begin position="33"/>
        <end position="52"/>
    </location>
</feature>
<keyword evidence="2" id="KW-0812">Transmembrane</keyword>
<feature type="compositionally biased region" description="Polar residues" evidence="1">
    <location>
        <begin position="92"/>
        <end position="107"/>
    </location>
</feature>
<feature type="transmembrane region" description="Helical" evidence="2">
    <location>
        <begin position="178"/>
        <end position="203"/>
    </location>
</feature>
<keyword evidence="2" id="KW-1133">Transmembrane helix</keyword>
<feature type="compositionally biased region" description="Basic and acidic residues" evidence="1">
    <location>
        <begin position="1"/>
        <end position="10"/>
    </location>
</feature>
<gene>
    <name evidence="3" type="ORF">BDV29DRAFT_23269</name>
</gene>
<accession>A0A5N5WTN6</accession>
<protein>
    <submittedName>
        <fullName evidence="3">Uncharacterized protein</fullName>
    </submittedName>
</protein>
<reference evidence="3 4" key="1">
    <citation type="submission" date="2019-04" db="EMBL/GenBank/DDBJ databases">
        <title>Friends and foes A comparative genomics study of 23 Aspergillus species from section Flavi.</title>
        <authorList>
            <consortium name="DOE Joint Genome Institute"/>
            <person name="Kjaerbolling I."/>
            <person name="Vesth T."/>
            <person name="Frisvad J.C."/>
            <person name="Nybo J.L."/>
            <person name="Theobald S."/>
            <person name="Kildgaard S."/>
            <person name="Isbrandt T."/>
            <person name="Kuo A."/>
            <person name="Sato A."/>
            <person name="Lyhne E.K."/>
            <person name="Kogle M.E."/>
            <person name="Wiebenga A."/>
            <person name="Kun R.S."/>
            <person name="Lubbers R.J."/>
            <person name="Makela M.R."/>
            <person name="Barry K."/>
            <person name="Chovatia M."/>
            <person name="Clum A."/>
            <person name="Daum C."/>
            <person name="Haridas S."/>
            <person name="He G."/>
            <person name="LaButti K."/>
            <person name="Lipzen A."/>
            <person name="Mondo S."/>
            <person name="Riley R."/>
            <person name="Salamov A."/>
            <person name="Simmons B.A."/>
            <person name="Magnuson J.K."/>
            <person name="Henrissat B."/>
            <person name="Mortensen U.H."/>
            <person name="Larsen T.O."/>
            <person name="Devries R.P."/>
            <person name="Grigoriev I.V."/>
            <person name="Machida M."/>
            <person name="Baker S.E."/>
            <person name="Andersen M.R."/>
        </authorList>
    </citation>
    <scope>NUCLEOTIDE SEQUENCE [LARGE SCALE GENOMIC DNA]</scope>
    <source>
        <strain evidence="3 4">CBS 151.66</strain>
    </source>
</reference>
<evidence type="ECO:0000256" key="2">
    <source>
        <dbReference type="SAM" id="Phobius"/>
    </source>
</evidence>
<dbReference type="AlphaFoldDB" id="A0A5N5WTN6"/>
<evidence type="ECO:0000256" key="1">
    <source>
        <dbReference type="SAM" id="MobiDB-lite"/>
    </source>
</evidence>
<proteinExistence type="predicted"/>
<dbReference type="EMBL" id="ML732282">
    <property type="protein sequence ID" value="KAB8071087.1"/>
    <property type="molecule type" value="Genomic_DNA"/>
</dbReference>
<keyword evidence="2" id="KW-0472">Membrane</keyword>
<feature type="region of interest" description="Disordered" evidence="1">
    <location>
        <begin position="84"/>
        <end position="114"/>
    </location>
</feature>
<feature type="transmembrane region" description="Helical" evidence="2">
    <location>
        <begin position="700"/>
        <end position="721"/>
    </location>
</feature>
<keyword evidence="4" id="KW-1185">Reference proteome</keyword>
<dbReference type="OrthoDB" id="4721035at2759"/>
<evidence type="ECO:0000313" key="3">
    <source>
        <dbReference type="EMBL" id="KAB8071087.1"/>
    </source>
</evidence>
<evidence type="ECO:0000313" key="4">
    <source>
        <dbReference type="Proteomes" id="UP000326565"/>
    </source>
</evidence>
<sequence length="826" mass="91949">MPLDQREEYRLSSLSFSDPDRAETSWSPFGQTDRAHIRYERAPSHQEQDITSHNEGPQPFGLGINNLKRRPASIHFTEEVHEAHPGGEFRSPQYSDQQTPRSHTSKTPLIDGEHHGVRCPHKDSIAQRWYQWVPITILILAVYATVVSGIYLVIACWKPRWNTYIGVGGNLSASSANLLSAIFAKTIELSYVTVFVAFLGQFLSRKALQKGSRGITISDMNMRTWIMQPGSMIVHWETLRYSALTVLGAMTLTATIVAMLYTTAAEALVSPKLLMGPRLDRTLMGNVSTNFFNPVYLGAHCATPILNASDPEFRNSTCLQMQHVGQAYHNYVAYLNGWSKMVKNHESASTTLEERPPPLGSIHDNTTLVGSWIDRSNMTELSLRHGRMVLNITAAMPHAGILGAVKNPANEVKAPQNSSEGNFELIASVPTPAVNVLCVGMTKDELKPLVYNQWPGRKFVLEQWINHTLPGMPQWPDAKLNRTVVDDLFEWGPKYISKNSNPPIFGKLPKDYNTIVNGTMNYHKSVYLLGAAPDGKASKYVLCSLKAKQTPHCSVNYTASASGARFSTDCERAGNQLQYDQRHPDAPDGIWSEDWKNIASEWANSLSLNAGINDGAASNARLLMQLIPSNLSLDPDLPSLAEALAVMAGSTLVMGTENAPFVHFWNHSNASIPEPEVQYFNASMSIVVYQSSGTEEWQGIFYPVLALTFFTSALCLGYLLFERGRQLTDFTEPQNLFALAINSPATSRLEGSCGAGPHGPHFKEKWYVGMEEDDEHYYIRTKAEENTPIISMSKVSMDDESPKPVSPALEEYRRLSRGQSWLGRWY</sequence>
<feature type="region of interest" description="Disordered" evidence="1">
    <location>
        <begin position="1"/>
        <end position="64"/>
    </location>
</feature>
<name>A0A5N5WTN6_9EURO</name>